<comment type="caution">
    <text evidence="2">The sequence shown here is derived from an EMBL/GenBank/DDBJ whole genome shotgun (WGS) entry which is preliminary data.</text>
</comment>
<feature type="region of interest" description="Disordered" evidence="1">
    <location>
        <begin position="21"/>
        <end position="59"/>
    </location>
</feature>
<organism evidence="2 3">
    <name type="scientific">Mycena citricolor</name>
    <dbReference type="NCBI Taxonomy" id="2018698"/>
    <lineage>
        <taxon>Eukaryota</taxon>
        <taxon>Fungi</taxon>
        <taxon>Dikarya</taxon>
        <taxon>Basidiomycota</taxon>
        <taxon>Agaricomycotina</taxon>
        <taxon>Agaricomycetes</taxon>
        <taxon>Agaricomycetidae</taxon>
        <taxon>Agaricales</taxon>
        <taxon>Marasmiineae</taxon>
        <taxon>Mycenaceae</taxon>
        <taxon>Mycena</taxon>
    </lineage>
</organism>
<reference evidence="2" key="1">
    <citation type="submission" date="2023-11" db="EMBL/GenBank/DDBJ databases">
        <authorList>
            <person name="De Vega J J."/>
            <person name="De Vega J J."/>
        </authorList>
    </citation>
    <scope>NUCLEOTIDE SEQUENCE</scope>
</reference>
<dbReference type="Proteomes" id="UP001295794">
    <property type="component" value="Unassembled WGS sequence"/>
</dbReference>
<evidence type="ECO:0000256" key="1">
    <source>
        <dbReference type="SAM" id="MobiDB-lite"/>
    </source>
</evidence>
<name>A0AAD2GXT5_9AGAR</name>
<evidence type="ECO:0000313" key="2">
    <source>
        <dbReference type="EMBL" id="CAK5264167.1"/>
    </source>
</evidence>
<feature type="compositionally biased region" description="Polar residues" evidence="1">
    <location>
        <begin position="41"/>
        <end position="52"/>
    </location>
</feature>
<dbReference type="EMBL" id="CAVNYO010000048">
    <property type="protein sequence ID" value="CAK5264167.1"/>
    <property type="molecule type" value="Genomic_DNA"/>
</dbReference>
<dbReference type="AlphaFoldDB" id="A0AAD2GXT5"/>
<feature type="compositionally biased region" description="Basic and acidic residues" evidence="1">
    <location>
        <begin position="26"/>
        <end position="40"/>
    </location>
</feature>
<sequence>ANLKSDRVQLLSACISLAGLKTASSTRDRNSRPDPRRSHDVTSNTRTSSISKRNSRHPRMTATIAAVAPALTAVLLKDAQQGNGLMDITLHASTLLGGFRTI</sequence>
<keyword evidence="3" id="KW-1185">Reference proteome</keyword>
<gene>
    <name evidence="2" type="ORF">MYCIT1_LOCUS4124</name>
</gene>
<accession>A0AAD2GXT5</accession>
<evidence type="ECO:0000313" key="3">
    <source>
        <dbReference type="Proteomes" id="UP001295794"/>
    </source>
</evidence>
<feature type="non-terminal residue" evidence="2">
    <location>
        <position position="1"/>
    </location>
</feature>
<proteinExistence type="predicted"/>
<protein>
    <submittedName>
        <fullName evidence="2">Uncharacterized protein</fullName>
    </submittedName>
</protein>